<accession>A0A840BFR4</accession>
<evidence type="ECO:0000256" key="6">
    <source>
        <dbReference type="ARBA" id="ARBA00029447"/>
    </source>
</evidence>
<dbReference type="Gene3D" id="3.30.450.290">
    <property type="match status" value="1"/>
</dbReference>
<dbReference type="PROSITE" id="PS50111">
    <property type="entry name" value="CHEMOTAXIS_TRANSDUC_2"/>
    <property type="match status" value="1"/>
</dbReference>
<sequence>MTNMLSNTWRKVGLELKLQILIQGFLFVVLIGAQLWITARFEQQTLNAAAVRAATLADGAIDGLNTMMVAKGKDDDVIRDEKIRSLYIQEIGAGPNIREVRIVRAPSIDKEFGDGLAQERPRDDMDRGVLATGKTATRVSLGADGAAELRAVVPFIAEKTTRSTNCVKCHDAQVGSAIGAASVTLDIKDDLARISSLNTWIWIGQAVLQVVLFFVIGWIVRRLLSQLGGEPAYVIDIATRISRGDLSGEVRTRPGDNNSLLAAMSRMQTALQGMISGALQTAMQLNDAARGLVVSSHQVLSAAERESDASASVAAAVEEMTVCIGQISENAGSAQHHAAATGALAKDGSTAMQDVIVEMDKISESVATSSGVISTLGERSRQISAIVNVIKEIADQTNLLALNAAIEAARAGEQGRGFAVVADEVRKLAERTSHSTTEIAAMVQAIQDGTADAVAGMANGSACVTNGVQRVETADGAMTRIQEGVQQVLASVDDISASLREQSATSNLIARNVEEFARMSDETTRVMREVNNSADRLEQLAAALKASVGQFKV</sequence>
<protein>
    <submittedName>
        <fullName evidence="10">Methyl-accepting chemotaxis protein</fullName>
    </submittedName>
</protein>
<comment type="subcellular location">
    <subcellularLocation>
        <location evidence="1">Membrane</location>
        <topology evidence="1">Multi-pass membrane protein</topology>
    </subcellularLocation>
</comment>
<dbReference type="PANTHER" id="PTHR32089:SF119">
    <property type="entry name" value="METHYL-ACCEPTING CHEMOTAXIS PROTEIN CTPL"/>
    <property type="match status" value="1"/>
</dbReference>
<evidence type="ECO:0000256" key="7">
    <source>
        <dbReference type="PROSITE-ProRule" id="PRU00284"/>
    </source>
</evidence>
<keyword evidence="2 8" id="KW-0812">Transmembrane</keyword>
<evidence type="ECO:0000256" key="8">
    <source>
        <dbReference type="SAM" id="Phobius"/>
    </source>
</evidence>
<feature type="transmembrane region" description="Helical" evidence="8">
    <location>
        <begin position="20"/>
        <end position="37"/>
    </location>
</feature>
<evidence type="ECO:0000256" key="1">
    <source>
        <dbReference type="ARBA" id="ARBA00004141"/>
    </source>
</evidence>
<feature type="transmembrane region" description="Helical" evidence="8">
    <location>
        <begin position="200"/>
        <end position="220"/>
    </location>
</feature>
<comment type="caution">
    <text evidence="10">The sequence shown here is derived from an EMBL/GenBank/DDBJ whole genome shotgun (WGS) entry which is preliminary data.</text>
</comment>
<dbReference type="SUPFAM" id="SSF58104">
    <property type="entry name" value="Methyl-accepting chemotaxis protein (MCP) signaling domain"/>
    <property type="match status" value="1"/>
</dbReference>
<keyword evidence="11" id="KW-1185">Reference proteome</keyword>
<dbReference type="CDD" id="cd11386">
    <property type="entry name" value="MCP_signal"/>
    <property type="match status" value="1"/>
</dbReference>
<organism evidence="10 11">
    <name type="scientific">Niveibacterium umoris</name>
    <dbReference type="NCBI Taxonomy" id="1193620"/>
    <lineage>
        <taxon>Bacteria</taxon>
        <taxon>Pseudomonadati</taxon>
        <taxon>Pseudomonadota</taxon>
        <taxon>Betaproteobacteria</taxon>
        <taxon>Rhodocyclales</taxon>
        <taxon>Rhodocyclaceae</taxon>
        <taxon>Niveibacterium</taxon>
    </lineage>
</organism>
<dbReference type="SMART" id="SM00283">
    <property type="entry name" value="MA"/>
    <property type="match status" value="1"/>
</dbReference>
<dbReference type="Proteomes" id="UP000561045">
    <property type="component" value="Unassembled WGS sequence"/>
</dbReference>
<evidence type="ECO:0000256" key="3">
    <source>
        <dbReference type="ARBA" id="ARBA00022989"/>
    </source>
</evidence>
<gene>
    <name evidence="10" type="ORF">GGR36_001679</name>
</gene>
<comment type="similarity">
    <text evidence="6">Belongs to the methyl-accepting chemotaxis (MCP) protein family.</text>
</comment>
<dbReference type="GO" id="GO:0006935">
    <property type="term" value="P:chemotaxis"/>
    <property type="evidence" value="ECO:0007669"/>
    <property type="project" value="UniProtKB-ARBA"/>
</dbReference>
<feature type="domain" description="Methyl-accepting transducer" evidence="9">
    <location>
        <begin position="281"/>
        <end position="517"/>
    </location>
</feature>
<keyword evidence="3 8" id="KW-1133">Transmembrane helix</keyword>
<dbReference type="AlphaFoldDB" id="A0A840BFR4"/>
<name>A0A840BFR4_9RHOO</name>
<evidence type="ECO:0000256" key="5">
    <source>
        <dbReference type="ARBA" id="ARBA00023224"/>
    </source>
</evidence>
<dbReference type="GO" id="GO:0016020">
    <property type="term" value="C:membrane"/>
    <property type="evidence" value="ECO:0007669"/>
    <property type="project" value="UniProtKB-SubCell"/>
</dbReference>
<evidence type="ECO:0000256" key="2">
    <source>
        <dbReference type="ARBA" id="ARBA00022692"/>
    </source>
</evidence>
<dbReference type="RefSeq" id="WP_207064266.1">
    <property type="nucleotide sequence ID" value="NZ_BAABLE010000011.1"/>
</dbReference>
<reference evidence="10 11" key="1">
    <citation type="submission" date="2020-08" db="EMBL/GenBank/DDBJ databases">
        <title>Genomic Encyclopedia of Type Strains, Phase IV (KMG-IV): sequencing the most valuable type-strain genomes for metagenomic binning, comparative biology and taxonomic classification.</title>
        <authorList>
            <person name="Goeker M."/>
        </authorList>
    </citation>
    <scope>NUCLEOTIDE SEQUENCE [LARGE SCALE GENOMIC DNA]</scope>
    <source>
        <strain evidence="10 11">DSM 106739</strain>
    </source>
</reference>
<dbReference type="GO" id="GO:0007165">
    <property type="term" value="P:signal transduction"/>
    <property type="evidence" value="ECO:0007669"/>
    <property type="project" value="UniProtKB-KW"/>
</dbReference>
<dbReference type="PANTHER" id="PTHR32089">
    <property type="entry name" value="METHYL-ACCEPTING CHEMOTAXIS PROTEIN MCPB"/>
    <property type="match status" value="1"/>
</dbReference>
<evidence type="ECO:0000313" key="11">
    <source>
        <dbReference type="Proteomes" id="UP000561045"/>
    </source>
</evidence>
<dbReference type="Pfam" id="PF00015">
    <property type="entry name" value="MCPsignal"/>
    <property type="match status" value="1"/>
</dbReference>
<evidence type="ECO:0000259" key="9">
    <source>
        <dbReference type="PROSITE" id="PS50111"/>
    </source>
</evidence>
<dbReference type="FunFam" id="1.10.287.950:FF:000001">
    <property type="entry name" value="Methyl-accepting chemotaxis sensory transducer"/>
    <property type="match status" value="1"/>
</dbReference>
<proteinExistence type="inferred from homology"/>
<keyword evidence="5 7" id="KW-0807">Transducer</keyword>
<evidence type="ECO:0000313" key="10">
    <source>
        <dbReference type="EMBL" id="MBB4012371.1"/>
    </source>
</evidence>
<dbReference type="Gene3D" id="1.10.287.950">
    <property type="entry name" value="Methyl-accepting chemotaxis protein"/>
    <property type="match status" value="1"/>
</dbReference>
<keyword evidence="4 8" id="KW-0472">Membrane</keyword>
<dbReference type="EMBL" id="JACIET010000001">
    <property type="protein sequence ID" value="MBB4012371.1"/>
    <property type="molecule type" value="Genomic_DNA"/>
</dbReference>
<dbReference type="InterPro" id="IPR004089">
    <property type="entry name" value="MCPsignal_dom"/>
</dbReference>
<evidence type="ECO:0000256" key="4">
    <source>
        <dbReference type="ARBA" id="ARBA00023136"/>
    </source>
</evidence>